<gene>
    <name evidence="1" type="ORF">CWN49_15880</name>
</gene>
<protein>
    <submittedName>
        <fullName evidence="1">Uncharacterized protein</fullName>
    </submittedName>
</protein>
<reference evidence="1" key="2">
    <citation type="submission" date="2018-01" db="EMBL/GenBank/DDBJ databases">
        <title>Genomic study of Klebsiella pneumoniae.</title>
        <authorList>
            <person name="Yang Y."/>
            <person name="Bicalho R."/>
        </authorList>
    </citation>
    <scope>NUCLEOTIDE SEQUENCE [LARGE SCALE GENOMIC DNA]</scope>
    <source>
        <strain evidence="1">A10</strain>
    </source>
</reference>
<sequence>MAASPRLALRLAGLQVYSSLLARSPGKALCAAPGEIAIVRTRYGFPEAMLRICPRYRSQTAMNP</sequence>
<organism evidence="1">
    <name type="scientific">Klebsiella michiganensis</name>
    <dbReference type="NCBI Taxonomy" id="1134687"/>
    <lineage>
        <taxon>Bacteria</taxon>
        <taxon>Pseudomonadati</taxon>
        <taxon>Pseudomonadota</taxon>
        <taxon>Gammaproteobacteria</taxon>
        <taxon>Enterobacterales</taxon>
        <taxon>Enterobacteriaceae</taxon>
        <taxon>Klebsiella/Raoultella group</taxon>
        <taxon>Klebsiella</taxon>
    </lineage>
</organism>
<dbReference type="AlphaFoldDB" id="A0A249WPL0"/>
<dbReference type="Proteomes" id="UP000234667">
    <property type="component" value="Unassembled WGS sequence"/>
</dbReference>
<reference evidence="1" key="1">
    <citation type="submission" date="2017-11" db="EMBL/GenBank/DDBJ databases">
        <authorList>
            <person name="Han C.G."/>
        </authorList>
    </citation>
    <scope>NUCLEOTIDE SEQUENCE [LARGE SCALE GENOMIC DNA]</scope>
    <source>
        <strain evidence="1">A10</strain>
    </source>
</reference>
<name>A0A249WPL0_9ENTR</name>
<accession>A0A249WPL0</accession>
<proteinExistence type="predicted"/>
<evidence type="ECO:0000313" key="1">
    <source>
        <dbReference type="EMBL" id="PLO68727.1"/>
    </source>
</evidence>
<comment type="caution">
    <text evidence="1">The sequence shown here is derived from an EMBL/GenBank/DDBJ whole genome shotgun (WGS) entry which is preliminary data.</text>
</comment>
<dbReference type="EMBL" id="PIDR01000468">
    <property type="protein sequence ID" value="PLO68727.1"/>
    <property type="molecule type" value="Genomic_DNA"/>
</dbReference>